<evidence type="ECO:0000313" key="2">
    <source>
        <dbReference type="Proteomes" id="UP000462621"/>
    </source>
</evidence>
<comment type="caution">
    <text evidence="1">The sequence shown here is derived from an EMBL/GenBank/DDBJ whole genome shotgun (WGS) entry which is preliminary data.</text>
</comment>
<dbReference type="Proteomes" id="UP000462621">
    <property type="component" value="Unassembled WGS sequence"/>
</dbReference>
<evidence type="ECO:0000313" key="1">
    <source>
        <dbReference type="EMBL" id="MZI95613.1"/>
    </source>
</evidence>
<name>A0A7X4LP69_9VIBR</name>
<proteinExistence type="predicted"/>
<protein>
    <submittedName>
        <fullName evidence="1">Uncharacterized protein</fullName>
    </submittedName>
</protein>
<dbReference type="EMBL" id="WEKT01000063">
    <property type="protein sequence ID" value="MZI95613.1"/>
    <property type="molecule type" value="Genomic_DNA"/>
</dbReference>
<dbReference type="RefSeq" id="WP_161158107.1">
    <property type="nucleotide sequence ID" value="NZ_WEKT01000063.1"/>
</dbReference>
<keyword evidence="2" id="KW-1185">Reference proteome</keyword>
<dbReference type="AlphaFoldDB" id="A0A7X4LP69"/>
<organism evidence="1 2">
    <name type="scientific">Vibrio eleionomae</name>
    <dbReference type="NCBI Taxonomy" id="2653505"/>
    <lineage>
        <taxon>Bacteria</taxon>
        <taxon>Pseudomonadati</taxon>
        <taxon>Pseudomonadota</taxon>
        <taxon>Gammaproteobacteria</taxon>
        <taxon>Vibrionales</taxon>
        <taxon>Vibrionaceae</taxon>
        <taxon>Vibrio</taxon>
    </lineage>
</organism>
<accession>A0A7X4LP69</accession>
<reference evidence="1 2" key="1">
    <citation type="submission" date="2019-10" db="EMBL/GenBank/DDBJ databases">
        <title>Vibrio sp. nov. isolated from a shrimp pond.</title>
        <authorList>
            <person name="Gomez-Gil B."/>
            <person name="Enciso-Ibarra J."/>
            <person name="Enciso-Ibarra K."/>
            <person name="Bolan-Mejia C."/>
        </authorList>
    </citation>
    <scope>NUCLEOTIDE SEQUENCE [LARGE SCALE GENOMIC DNA]</scope>
    <source>
        <strain evidence="1 2">CAIM 722</strain>
    </source>
</reference>
<gene>
    <name evidence="1" type="ORF">F9817_20745</name>
</gene>
<sequence length="197" mass="22661">MASNCNVVSSNTVNIDITFHDINTAMMWDDIFNQSENRIPCGLTVANWLSRGAAFASHPDHSSRSHYLYSQFYAELMPTVRDEIEYLSEFYSDELDRLTTHNKRLSVGLESLPDSAIKKYRSSVHIPSFPVVIAYIRVNMLCDSAHFQLRAAYKFGAINKNEYFQARRELFRPLNRFRSDMDNRVALAKKLANAAQH</sequence>